<organism evidence="5">
    <name type="scientific">Vibrio sp. HB236076</name>
    <dbReference type="NCBI Taxonomy" id="3232307"/>
    <lineage>
        <taxon>Bacteria</taxon>
        <taxon>Pseudomonadati</taxon>
        <taxon>Pseudomonadota</taxon>
        <taxon>Gammaproteobacteria</taxon>
        <taxon>Vibrionales</taxon>
        <taxon>Vibrionaceae</taxon>
        <taxon>Vibrio</taxon>
    </lineage>
</organism>
<dbReference type="InterPro" id="IPR006162">
    <property type="entry name" value="Ppantetheine_attach_site"/>
</dbReference>
<evidence type="ECO:0000256" key="2">
    <source>
        <dbReference type="ARBA" id="ARBA00022450"/>
    </source>
</evidence>
<dbReference type="GO" id="GO:0031177">
    <property type="term" value="F:phosphopantetheine binding"/>
    <property type="evidence" value="ECO:0007669"/>
    <property type="project" value="InterPro"/>
</dbReference>
<dbReference type="Pfam" id="PF00550">
    <property type="entry name" value="PP-binding"/>
    <property type="match status" value="1"/>
</dbReference>
<dbReference type="GO" id="GO:0005829">
    <property type="term" value="C:cytosol"/>
    <property type="evidence" value="ECO:0007669"/>
    <property type="project" value="TreeGrafter"/>
</dbReference>
<dbReference type="Gene3D" id="3.30.559.30">
    <property type="entry name" value="Nonribosomal peptide synthetase, condensation domain"/>
    <property type="match status" value="1"/>
</dbReference>
<dbReference type="PANTHER" id="PTHR45527">
    <property type="entry name" value="NONRIBOSOMAL PEPTIDE SYNTHETASE"/>
    <property type="match status" value="1"/>
</dbReference>
<dbReference type="GO" id="GO:0043041">
    <property type="term" value="P:amino acid activation for nonribosomal peptide biosynthetic process"/>
    <property type="evidence" value="ECO:0007669"/>
    <property type="project" value="TreeGrafter"/>
</dbReference>
<protein>
    <submittedName>
        <fullName evidence="5">Condensation domain-containing protein</fullName>
    </submittedName>
</protein>
<dbReference type="PROSITE" id="PS00012">
    <property type="entry name" value="PHOSPHOPANTETHEINE"/>
    <property type="match status" value="1"/>
</dbReference>
<comment type="cofactor">
    <cofactor evidence="1">
        <name>pantetheine 4'-phosphate</name>
        <dbReference type="ChEBI" id="CHEBI:47942"/>
    </cofactor>
</comment>
<dbReference type="GO" id="GO:0009239">
    <property type="term" value="P:enterobactin biosynthetic process"/>
    <property type="evidence" value="ECO:0007669"/>
    <property type="project" value="TreeGrafter"/>
</dbReference>
<dbReference type="Gene3D" id="3.30.559.10">
    <property type="entry name" value="Chloramphenicol acetyltransferase-like domain"/>
    <property type="match status" value="2"/>
</dbReference>
<sequence length="999" mass="112489">MVESQPNRSASGTEQQWRPTSAIEQMIWLDHQQVEDTRHQGQLAIKLKGELDVMRLAEAVKAMADSLPDIDARYRFDESSGLMKAQNQSPVFHLKIESAHDVDAALQQARLRRAQKRDLSRCAPLEFVLYHYEQDQWLLTIVAHRIAFYRLNWHSILSSISGYYRQDWQGVLTVVEQEDLQPLWLIRDDSAPLAPRWQAFRQPSYVGRAGGATQGQNTVIDKQFPVDWLSQYVDDAMDHQALLRQAGLGFARQLSALCQTHLTHFFLSEKPHQHGEWNGNWMTSGLSQVTLACDMSSTHSDEPLPAPVVSSNWSVSSLAVDELHLGVSWIADASQYLQLPGVDVGLQRSAMPHPEFDLMLGLGISCDGLLMCQLTVSERVSTALAEYALDGFIEALMTGQLNTRTGRLELGSVSPFVQSSVSDLPRQSVNKPSAVVTVDKTTQEPAFEALLLTVFRSALQRPEFDLDDDFFDAGGHSLIATRILGQLKQQHGIELRINDVFSQPRVRQLAQIVSDRHKPKMNTEPSHRVTDCVTNAPLALAQQSLWKVYSAFGYGAMFNIPFTLRFLKPVDEKRFEHAFAILMKRHPILRSLFHQEQNRVLQQVVSLDELPKYTWFWDSAQSGELTLKQYLDQEAHYPFELATELPVRLRFITEEGTEIQYLSFLFHHLVLDEWSVNILMDELCHVYHQLSLNPSSAENDIDLKPVASFLQFAQQQATAGVEPSHLDYWTLRLKGIAPGLRLPLLLADQQTPALPAKSKDAGGWQELKISESTRAGLYQLAKTCQGSLFNVMYSGIALALRGLGAQDSLLVGTPVSGRIDADYFDTVGYFTTIAVHPVHFVAQTLGQFIDTVKNTINDSMPYTDVPIDHVEQALFGDHKPFDVHMFDVFIQLHAKNKLHGQLLSADHQPIPFEQVDPDKSESPLGLQFEVMEETVAGQPSLRLLMSYRSDRYSDQQVAQILQVTKQTLVTMAHIESAAMSFEDVLKSSSRHVHDGKLNQ</sequence>
<dbReference type="SUPFAM" id="SSF52777">
    <property type="entry name" value="CoA-dependent acyltransferases"/>
    <property type="match status" value="3"/>
</dbReference>
<dbReference type="InterPro" id="IPR001242">
    <property type="entry name" value="Condensation_dom"/>
</dbReference>
<dbReference type="GO" id="GO:0047527">
    <property type="term" value="F:2,3-dihydroxybenzoate-serine ligase activity"/>
    <property type="evidence" value="ECO:0007669"/>
    <property type="project" value="TreeGrafter"/>
</dbReference>
<name>A0AB39HDB5_9VIBR</name>
<reference evidence="5" key="1">
    <citation type="submission" date="2024-07" db="EMBL/GenBank/DDBJ databases">
        <title>Genome Analysis of a Potential Novel Vibrio Species Secreting pH- and Thermo-stable Alginate Lyase and its Application in Producing Alginate Oligosaccharides.</title>
        <authorList>
            <person name="Huang H."/>
            <person name="Bao K."/>
        </authorList>
    </citation>
    <scope>NUCLEOTIDE SEQUENCE</scope>
    <source>
        <strain evidence="5">HB236076</strain>
    </source>
</reference>
<proteinExistence type="predicted"/>
<accession>A0AB39HDB5</accession>
<dbReference type="SMART" id="SM00823">
    <property type="entry name" value="PKS_PP"/>
    <property type="match status" value="1"/>
</dbReference>
<dbReference type="PANTHER" id="PTHR45527:SF1">
    <property type="entry name" value="FATTY ACID SYNTHASE"/>
    <property type="match status" value="1"/>
</dbReference>
<dbReference type="InterPro" id="IPR036736">
    <property type="entry name" value="ACP-like_sf"/>
</dbReference>
<keyword evidence="3" id="KW-0597">Phosphoprotein</keyword>
<dbReference type="Gene3D" id="1.10.1200.10">
    <property type="entry name" value="ACP-like"/>
    <property type="match status" value="1"/>
</dbReference>
<evidence type="ECO:0000259" key="4">
    <source>
        <dbReference type="PROSITE" id="PS50075"/>
    </source>
</evidence>
<dbReference type="SUPFAM" id="SSF47336">
    <property type="entry name" value="ACP-like"/>
    <property type="match status" value="1"/>
</dbReference>
<dbReference type="InterPro" id="IPR009081">
    <property type="entry name" value="PP-bd_ACP"/>
</dbReference>
<evidence type="ECO:0000256" key="3">
    <source>
        <dbReference type="ARBA" id="ARBA00022553"/>
    </source>
</evidence>
<evidence type="ECO:0000256" key="1">
    <source>
        <dbReference type="ARBA" id="ARBA00001957"/>
    </source>
</evidence>
<feature type="domain" description="Carrier" evidence="4">
    <location>
        <begin position="442"/>
        <end position="517"/>
    </location>
</feature>
<dbReference type="AlphaFoldDB" id="A0AB39HDB5"/>
<dbReference type="InterPro" id="IPR020806">
    <property type="entry name" value="PKS_PP-bd"/>
</dbReference>
<dbReference type="RefSeq" id="WP_306100394.1">
    <property type="nucleotide sequence ID" value="NZ_CP162601.1"/>
</dbReference>
<evidence type="ECO:0000313" key="5">
    <source>
        <dbReference type="EMBL" id="XDK24336.1"/>
    </source>
</evidence>
<dbReference type="PROSITE" id="PS50075">
    <property type="entry name" value="CARRIER"/>
    <property type="match status" value="1"/>
</dbReference>
<dbReference type="GO" id="GO:0009366">
    <property type="term" value="C:enterobactin synthetase complex"/>
    <property type="evidence" value="ECO:0007669"/>
    <property type="project" value="TreeGrafter"/>
</dbReference>
<keyword evidence="2" id="KW-0596">Phosphopantetheine</keyword>
<dbReference type="Pfam" id="PF00668">
    <property type="entry name" value="Condensation"/>
    <property type="match status" value="1"/>
</dbReference>
<dbReference type="InterPro" id="IPR023213">
    <property type="entry name" value="CAT-like_dom_sf"/>
</dbReference>
<dbReference type="KEGG" id="vih:AB0763_08880"/>
<gene>
    <name evidence="5" type="ORF">AB0763_08880</name>
</gene>
<dbReference type="EMBL" id="CP162601">
    <property type="protein sequence ID" value="XDK24336.1"/>
    <property type="molecule type" value="Genomic_DNA"/>
</dbReference>